<organism evidence="2 3">
    <name type="scientific">Cecembia lonarensis (strain CCUG 58316 / KCTC 22772 / LW9)</name>
    <dbReference type="NCBI Taxonomy" id="1225176"/>
    <lineage>
        <taxon>Bacteria</taxon>
        <taxon>Pseudomonadati</taxon>
        <taxon>Bacteroidota</taxon>
        <taxon>Cytophagia</taxon>
        <taxon>Cytophagales</taxon>
        <taxon>Cyclobacteriaceae</taxon>
        <taxon>Cecembia</taxon>
    </lineage>
</organism>
<evidence type="ECO:0000313" key="3">
    <source>
        <dbReference type="Proteomes" id="UP000004478"/>
    </source>
</evidence>
<dbReference type="Proteomes" id="UP000004478">
    <property type="component" value="Unassembled WGS sequence"/>
</dbReference>
<comment type="caution">
    <text evidence="2">The sequence shown here is derived from an EMBL/GenBank/DDBJ whole genome shotgun (WGS) entry which is preliminary data.</text>
</comment>
<evidence type="ECO:0000256" key="1">
    <source>
        <dbReference type="SAM" id="Coils"/>
    </source>
</evidence>
<dbReference type="EMBL" id="AMGM01000013">
    <property type="protein sequence ID" value="EKB50102.1"/>
    <property type="molecule type" value="Genomic_DNA"/>
</dbReference>
<keyword evidence="1" id="KW-0175">Coiled coil</keyword>
<dbReference type="PATRIC" id="fig|1225176.3.peg.1328"/>
<evidence type="ECO:0000313" key="2">
    <source>
        <dbReference type="EMBL" id="EKB50102.1"/>
    </source>
</evidence>
<sequence length="332" mass="39165">MTSDILIYQNQEGNIKIDVRLQEETVWLTQDQMATLFGKARNTITEHIQNVYEEGELEQNRTSRKFRQVRTEGKRAVEREIDHYNLDVIISVGYRVKSVQGTQFRIWATQRLKEYIIKGFTLNDDRFKSGSSMNYFNELQERIREIRLSEKFFYQKIKDIYATSIDYDPKDEKTIEFFKIVQNKLLWAISEQTAAELVYRRVDASLPLMGMLSYDKKQVASIKKAEVSIAKNYLNEDEMKLLGLLVEQYLAFAETMAQQQTPMYMKDWIERLDTILQLNGRELLTHAGKISHKMALEKSGEEYEKFKKQQKAIEKEASMKELEEDIKKLKKS</sequence>
<dbReference type="PIRSF" id="PIRSF015268">
    <property type="entry name" value="Virulence_RhuM"/>
    <property type="match status" value="1"/>
</dbReference>
<dbReference type="PANTHER" id="PTHR35810">
    <property type="entry name" value="CYTOPLASMIC PROTEIN-RELATED"/>
    <property type="match status" value="1"/>
</dbReference>
<feature type="coiled-coil region" evidence="1">
    <location>
        <begin position="296"/>
        <end position="332"/>
    </location>
</feature>
<protein>
    <submittedName>
        <fullName evidence="2">Virulence protein</fullName>
    </submittedName>
</protein>
<gene>
    <name evidence="2" type="ORF">B879_01246</name>
</gene>
<dbReference type="PANTHER" id="PTHR35810:SF1">
    <property type="entry name" value="CYTOPLASMIC PROTEIN"/>
    <property type="match status" value="1"/>
</dbReference>
<dbReference type="Pfam" id="PF13310">
    <property type="entry name" value="Virulence_RhuM"/>
    <property type="match status" value="1"/>
</dbReference>
<keyword evidence="3" id="KW-1185">Reference proteome</keyword>
<dbReference type="AlphaFoldDB" id="K1LD30"/>
<accession>K1LD30</accession>
<reference evidence="2 3" key="1">
    <citation type="journal article" date="2012" name="J. Bacteriol.">
        <title>Draft Genome Sequence of Cecembia lonarensis Strain LW9T, Isolated from Lonar Lake, a Haloalkaline Lake in India.</title>
        <authorList>
            <person name="Shivaji S."/>
            <person name="Ara S."/>
            <person name="Singh A."/>
            <person name="Pinnaka A.K."/>
        </authorList>
    </citation>
    <scope>NUCLEOTIDE SEQUENCE [LARGE SCALE GENOMIC DNA]</scope>
    <source>
        <strain evidence="2 3">LW9</strain>
    </source>
</reference>
<proteinExistence type="predicted"/>
<name>K1LD30_CECL9</name>
<dbReference type="InterPro" id="IPR011204">
    <property type="entry name" value="Virulence_RhuM-like"/>
</dbReference>